<dbReference type="AlphaFoldDB" id="A0A9P0A7I5"/>
<dbReference type="PANTHER" id="PTHR21398">
    <property type="entry name" value="AGAP007094-PA"/>
    <property type="match status" value="1"/>
</dbReference>
<sequence>MNGYLTFCVILGCIFVVVLQFLLSPVEDLSETALTADQPGKADTRQPKRRVKRYLNLPEGASVQLVYCFLMTILGSNQQLTFGISLGIAYEVPSNIGNILAGTRTQHRRDKRSLYPKIAVFIDKLGYDGENCVHRFLCETRLKEDKNLTLIEKLFQVIFTYQKGEAYEPVDKYDTAHSQENCSQYMDVCPITIFLPKPPFG</sequence>
<accession>A0A9P0A7I5</accession>
<dbReference type="KEGG" id="btab:109039545"/>
<dbReference type="InterPro" id="IPR006631">
    <property type="entry name" value="DM4_12"/>
</dbReference>
<dbReference type="Proteomes" id="UP001152759">
    <property type="component" value="Chromosome 2"/>
</dbReference>
<name>A0A9P0A7I5_BEMTA</name>
<protein>
    <submittedName>
        <fullName evidence="1">Uncharacterized protein</fullName>
    </submittedName>
</protein>
<dbReference type="EMBL" id="OU963863">
    <property type="protein sequence ID" value="CAH0385574.1"/>
    <property type="molecule type" value="Genomic_DNA"/>
</dbReference>
<organism evidence="1 2">
    <name type="scientific">Bemisia tabaci</name>
    <name type="common">Sweetpotato whitefly</name>
    <name type="synonym">Aleurodes tabaci</name>
    <dbReference type="NCBI Taxonomy" id="7038"/>
    <lineage>
        <taxon>Eukaryota</taxon>
        <taxon>Metazoa</taxon>
        <taxon>Ecdysozoa</taxon>
        <taxon>Arthropoda</taxon>
        <taxon>Hexapoda</taxon>
        <taxon>Insecta</taxon>
        <taxon>Pterygota</taxon>
        <taxon>Neoptera</taxon>
        <taxon>Paraneoptera</taxon>
        <taxon>Hemiptera</taxon>
        <taxon>Sternorrhyncha</taxon>
        <taxon>Aleyrodoidea</taxon>
        <taxon>Aleyrodidae</taxon>
        <taxon>Aleyrodinae</taxon>
        <taxon>Bemisia</taxon>
    </lineage>
</organism>
<dbReference type="PANTHER" id="PTHR21398:SF6">
    <property type="entry name" value="AGAP007094-PA"/>
    <property type="match status" value="1"/>
</dbReference>
<evidence type="ECO:0000313" key="2">
    <source>
        <dbReference type="Proteomes" id="UP001152759"/>
    </source>
</evidence>
<evidence type="ECO:0000313" key="1">
    <source>
        <dbReference type="EMBL" id="CAH0385574.1"/>
    </source>
</evidence>
<gene>
    <name evidence="1" type="ORF">BEMITA_LOCUS4790</name>
</gene>
<dbReference type="Pfam" id="PF07841">
    <property type="entry name" value="DM4_12"/>
    <property type="match status" value="1"/>
</dbReference>
<proteinExistence type="predicted"/>
<reference evidence="1" key="1">
    <citation type="submission" date="2021-12" db="EMBL/GenBank/DDBJ databases">
        <authorList>
            <person name="King R."/>
        </authorList>
    </citation>
    <scope>NUCLEOTIDE SEQUENCE</scope>
</reference>
<keyword evidence="2" id="KW-1185">Reference proteome</keyword>
<dbReference type="SMART" id="SM00718">
    <property type="entry name" value="DM4_12"/>
    <property type="match status" value="1"/>
</dbReference>